<protein>
    <submittedName>
        <fullName evidence="2">Copper(I)-binding protein</fullName>
    </submittedName>
</protein>
<feature type="chain" id="PRO_5038822745" evidence="1">
    <location>
        <begin position="26"/>
        <end position="184"/>
    </location>
</feature>
<feature type="signal peptide" evidence="1">
    <location>
        <begin position="1"/>
        <end position="25"/>
    </location>
</feature>
<dbReference type="PROSITE" id="PS51257">
    <property type="entry name" value="PROKAR_LIPOPROTEIN"/>
    <property type="match status" value="1"/>
</dbReference>
<evidence type="ECO:0000313" key="3">
    <source>
        <dbReference type="Proteomes" id="UP000552836"/>
    </source>
</evidence>
<dbReference type="SUPFAM" id="SSF110087">
    <property type="entry name" value="DR1885-like metal-binding protein"/>
    <property type="match status" value="1"/>
</dbReference>
<evidence type="ECO:0000313" key="2">
    <source>
        <dbReference type="EMBL" id="NIH69966.1"/>
    </source>
</evidence>
<keyword evidence="1" id="KW-0732">Signal</keyword>
<sequence>MIRKRRAALVAVLPIAALVLSGCSAGQVAQTATQERDRTGGTTRIGDITVRAAALAHPPDGVHDPGDPVELTMVIVNGGRVDDELVAVTGAPFTGATIGAGGGGPGLSLPSDAKVFVGSDPEGPTVTLTGLAERRTAAHSVELTLTFARAGETTVRAITAPAPGLQPRAPAFDFHRETGEEDLL</sequence>
<comment type="caution">
    <text evidence="2">The sequence shown here is derived from an EMBL/GenBank/DDBJ whole genome shotgun (WGS) entry which is preliminary data.</text>
</comment>
<name>A0A846LQZ4_9ACTN</name>
<dbReference type="RefSeq" id="WP_166757505.1">
    <property type="nucleotide sequence ID" value="NZ_BAABJU010000002.1"/>
</dbReference>
<dbReference type="Gene3D" id="2.60.40.1890">
    <property type="entry name" value="PCu(A)C copper chaperone"/>
    <property type="match status" value="1"/>
</dbReference>
<dbReference type="InterPro" id="IPR036182">
    <property type="entry name" value="PCuAC_sf"/>
</dbReference>
<dbReference type="EMBL" id="JAAMPA010000003">
    <property type="protein sequence ID" value="NIH69966.1"/>
    <property type="molecule type" value="Genomic_DNA"/>
</dbReference>
<gene>
    <name evidence="2" type="ORF">FB380_004464</name>
</gene>
<reference evidence="2 3" key="1">
    <citation type="submission" date="2020-02" db="EMBL/GenBank/DDBJ databases">
        <title>Sequencing the genomes of 1000 actinobacteria strains.</title>
        <authorList>
            <person name="Klenk H.-P."/>
        </authorList>
    </citation>
    <scope>NUCLEOTIDE SEQUENCE [LARGE SCALE GENOMIC DNA]</scope>
    <source>
        <strain evidence="2 3">DSM 45201</strain>
    </source>
</reference>
<proteinExistence type="predicted"/>
<dbReference type="InterPro" id="IPR007410">
    <property type="entry name" value="LpqE-like"/>
</dbReference>
<dbReference type="Proteomes" id="UP000552836">
    <property type="component" value="Unassembled WGS sequence"/>
</dbReference>
<accession>A0A846LQZ4</accession>
<dbReference type="AlphaFoldDB" id="A0A846LQZ4"/>
<organism evidence="2 3">
    <name type="scientific">Modestobacter marinus</name>
    <dbReference type="NCBI Taxonomy" id="477641"/>
    <lineage>
        <taxon>Bacteria</taxon>
        <taxon>Bacillati</taxon>
        <taxon>Actinomycetota</taxon>
        <taxon>Actinomycetes</taxon>
        <taxon>Geodermatophilales</taxon>
        <taxon>Geodermatophilaceae</taxon>
        <taxon>Modestobacter</taxon>
    </lineage>
</organism>
<evidence type="ECO:0000256" key="1">
    <source>
        <dbReference type="SAM" id="SignalP"/>
    </source>
</evidence>
<dbReference type="Pfam" id="PF04314">
    <property type="entry name" value="PCuAC"/>
    <property type="match status" value="1"/>
</dbReference>